<feature type="region of interest" description="Disordered" evidence="1">
    <location>
        <begin position="244"/>
        <end position="284"/>
    </location>
</feature>
<keyword evidence="4" id="KW-1185">Reference proteome</keyword>
<proteinExistence type="predicted"/>
<organism evidence="3 4">
    <name type="scientific">Lineolata rhizophorae</name>
    <dbReference type="NCBI Taxonomy" id="578093"/>
    <lineage>
        <taxon>Eukaryota</taxon>
        <taxon>Fungi</taxon>
        <taxon>Dikarya</taxon>
        <taxon>Ascomycota</taxon>
        <taxon>Pezizomycotina</taxon>
        <taxon>Dothideomycetes</taxon>
        <taxon>Dothideomycetes incertae sedis</taxon>
        <taxon>Lineolatales</taxon>
        <taxon>Lineolataceae</taxon>
        <taxon>Lineolata</taxon>
    </lineage>
</organism>
<feature type="compositionally biased region" description="Low complexity" evidence="1">
    <location>
        <begin position="466"/>
        <end position="540"/>
    </location>
</feature>
<feature type="compositionally biased region" description="Acidic residues" evidence="1">
    <location>
        <begin position="437"/>
        <end position="447"/>
    </location>
</feature>
<protein>
    <recommendedName>
        <fullName evidence="5">VWFA domain-containing protein</fullName>
    </recommendedName>
</protein>
<evidence type="ECO:0000313" key="3">
    <source>
        <dbReference type="EMBL" id="KAF2453578.1"/>
    </source>
</evidence>
<evidence type="ECO:0008006" key="5">
    <source>
        <dbReference type="Google" id="ProtNLM"/>
    </source>
</evidence>
<dbReference type="InterPro" id="IPR036465">
    <property type="entry name" value="vWFA_dom_sf"/>
</dbReference>
<dbReference type="AlphaFoldDB" id="A0A6A6NPH1"/>
<dbReference type="EMBL" id="MU001696">
    <property type="protein sequence ID" value="KAF2453578.1"/>
    <property type="molecule type" value="Genomic_DNA"/>
</dbReference>
<dbReference type="Proteomes" id="UP000799766">
    <property type="component" value="Unassembled WGS sequence"/>
</dbReference>
<feature type="region of interest" description="Disordered" evidence="1">
    <location>
        <begin position="296"/>
        <end position="343"/>
    </location>
</feature>
<evidence type="ECO:0000256" key="1">
    <source>
        <dbReference type="SAM" id="MobiDB-lite"/>
    </source>
</evidence>
<reference evidence="3" key="1">
    <citation type="journal article" date="2020" name="Stud. Mycol.">
        <title>101 Dothideomycetes genomes: a test case for predicting lifestyles and emergence of pathogens.</title>
        <authorList>
            <person name="Haridas S."/>
            <person name="Albert R."/>
            <person name="Binder M."/>
            <person name="Bloem J."/>
            <person name="Labutti K."/>
            <person name="Salamov A."/>
            <person name="Andreopoulos B."/>
            <person name="Baker S."/>
            <person name="Barry K."/>
            <person name="Bills G."/>
            <person name="Bluhm B."/>
            <person name="Cannon C."/>
            <person name="Castanera R."/>
            <person name="Culley D."/>
            <person name="Daum C."/>
            <person name="Ezra D."/>
            <person name="Gonzalez J."/>
            <person name="Henrissat B."/>
            <person name="Kuo A."/>
            <person name="Liang C."/>
            <person name="Lipzen A."/>
            <person name="Lutzoni F."/>
            <person name="Magnuson J."/>
            <person name="Mondo S."/>
            <person name="Nolan M."/>
            <person name="Ohm R."/>
            <person name="Pangilinan J."/>
            <person name="Park H.-J."/>
            <person name="Ramirez L."/>
            <person name="Alfaro M."/>
            <person name="Sun H."/>
            <person name="Tritt A."/>
            <person name="Yoshinaga Y."/>
            <person name="Zwiers L.-H."/>
            <person name="Turgeon B."/>
            <person name="Goodwin S."/>
            <person name="Spatafora J."/>
            <person name="Crous P."/>
            <person name="Grigoriev I."/>
        </authorList>
    </citation>
    <scope>NUCLEOTIDE SEQUENCE</scope>
    <source>
        <strain evidence="3">ATCC 16933</strain>
    </source>
</reference>
<feature type="compositionally biased region" description="Low complexity" evidence="1">
    <location>
        <begin position="576"/>
        <end position="591"/>
    </location>
</feature>
<accession>A0A6A6NPH1</accession>
<feature type="signal peptide" evidence="2">
    <location>
        <begin position="1"/>
        <end position="31"/>
    </location>
</feature>
<evidence type="ECO:0000256" key="2">
    <source>
        <dbReference type="SAM" id="SignalP"/>
    </source>
</evidence>
<feature type="compositionally biased region" description="Basic and acidic residues" evidence="1">
    <location>
        <begin position="253"/>
        <end position="284"/>
    </location>
</feature>
<dbReference type="CDD" id="cd00198">
    <property type="entry name" value="vWFA"/>
    <property type="match status" value="1"/>
</dbReference>
<feature type="chain" id="PRO_5025563151" description="VWFA domain-containing protein" evidence="2">
    <location>
        <begin position="32"/>
        <end position="703"/>
    </location>
</feature>
<sequence>MAAGMRGLEMSPLAHFTTLLTLLTRITAADAASNPAPLVYPSRLTSLQPRTEISDACNLSVLTQGSPRHIALAIDYSTSTLHTDPHSYRTDGARAVVLQLSPEDDLVAVVNFGGEGPARIAYPLGSPKGAIDVLNERDTVRKGSFVGSGVEGGCGQVEGENGAQVIVFSDGEDESDELTRRTAEAVERCNSNGVVVHLAALGGGEDANKVVRKAIERDGGVIRGVSEPEEYCEFLQTVFGRDTVGLADEPDDGQSHVDADDPTEKKPEGDDDKLGKDKDKHEDNDLVVIVTGNDSDAEFSVTSGSDGQAMEFSGNKEAGPMTTDDGQDDTVQPGPLSGSAMSVPAGSNASFPFDINRGERIILAVETNTTGKPMQVTVSNAEDGTELISTETDEQGHAVIGSDVMAADMRTLITIKPPASDNDGAAEVHMVNVEVEAEEVEAEDEPADGTPLAFTEAPMVVPPTPSTSSPLPSSLVPSTSLTGYGETSRSSSSTSSTPAAPRSSSASAVASPTATSTSSPPLSSHSSTAAPTLTPASTTPGDWTWPAPSHPDPKSDDGRNTMQSQCTPSAAPPTSPTSTSSAAPSSGTAAPKQAPCGAPAEEDGASCGSGDEERLPEDGCAELPDRPGSCGNDEDTSPVAPVAPNDCGEEAGDGCEGGDEGGDGAEGQGGEADLAAQGEDQESSASGSKAGLVLMVGGGYGRV</sequence>
<keyword evidence="2" id="KW-0732">Signal</keyword>
<gene>
    <name evidence="3" type="ORF">BDY21DRAFT_374659</name>
</gene>
<name>A0A6A6NPH1_9PEZI</name>
<evidence type="ECO:0000313" key="4">
    <source>
        <dbReference type="Proteomes" id="UP000799766"/>
    </source>
</evidence>
<dbReference type="SUPFAM" id="SSF53300">
    <property type="entry name" value="vWA-like"/>
    <property type="match status" value="1"/>
</dbReference>
<feature type="compositionally biased region" description="Acidic residues" evidence="1">
    <location>
        <begin position="647"/>
        <end position="663"/>
    </location>
</feature>
<dbReference type="Gene3D" id="3.40.50.410">
    <property type="entry name" value="von Willebrand factor, type A domain"/>
    <property type="match status" value="1"/>
</dbReference>
<feature type="region of interest" description="Disordered" evidence="1">
    <location>
        <begin position="437"/>
        <end position="703"/>
    </location>
</feature>